<comment type="caution">
    <text evidence="1">The sequence shown here is derived from an EMBL/GenBank/DDBJ whole genome shotgun (WGS) entry which is preliminary data.</text>
</comment>
<organism evidence="1 2">
    <name type="scientific">Halalkalibacter akibai (strain ATCC 43226 / DSM 21942 / CIP 109018 / JCM 9157 / 1139)</name>
    <name type="common">Bacillus akibai</name>
    <dbReference type="NCBI Taxonomy" id="1236973"/>
    <lineage>
        <taxon>Bacteria</taxon>
        <taxon>Bacillati</taxon>
        <taxon>Bacillota</taxon>
        <taxon>Bacilli</taxon>
        <taxon>Bacillales</taxon>
        <taxon>Bacillaceae</taxon>
        <taxon>Halalkalibacter</taxon>
    </lineage>
</organism>
<reference evidence="1 2" key="1">
    <citation type="journal article" date="2014" name="Genome Announc.">
        <title>Draft Genome Sequences of Three Alkaliphilic Bacillus Strains, Bacillus wakoensis JCM 9140T, Bacillus akibai JCM 9157T, and Bacillus hemicellulosilyticus JCM 9152T.</title>
        <authorList>
            <person name="Yuki M."/>
            <person name="Oshima K."/>
            <person name="Suda W."/>
            <person name="Oshida Y."/>
            <person name="Kitamura K."/>
            <person name="Iida T."/>
            <person name="Hattori M."/>
            <person name="Ohkuma M."/>
        </authorList>
    </citation>
    <scope>NUCLEOTIDE SEQUENCE [LARGE SCALE GENOMIC DNA]</scope>
    <source>
        <strain evidence="1 2">JCM 9157</strain>
    </source>
</reference>
<dbReference type="STRING" id="1236973.JCM9157_4338"/>
<keyword evidence="2" id="KW-1185">Reference proteome</keyword>
<dbReference type="InterPro" id="IPR011009">
    <property type="entry name" value="Kinase-like_dom_sf"/>
</dbReference>
<gene>
    <name evidence="1" type="ORF">JCM9157_4338</name>
</gene>
<dbReference type="RefSeq" id="WP_035667469.1">
    <property type="nucleotide sequence ID" value="NZ_BAUV01000053.1"/>
</dbReference>
<dbReference type="OrthoDB" id="529320at2"/>
<evidence type="ECO:0000313" key="2">
    <source>
        <dbReference type="Proteomes" id="UP000018896"/>
    </source>
</evidence>
<name>W4QYC9_HALA3</name>
<evidence type="ECO:0000313" key="1">
    <source>
        <dbReference type="EMBL" id="GAE37091.1"/>
    </source>
</evidence>
<proteinExistence type="predicted"/>
<dbReference type="InterPro" id="IPR052396">
    <property type="entry name" value="Meiotic_Drive_Suppr_Kinase"/>
</dbReference>
<dbReference type="EMBL" id="BAUV01000053">
    <property type="protein sequence ID" value="GAE37091.1"/>
    <property type="molecule type" value="Genomic_DNA"/>
</dbReference>
<dbReference type="eggNOG" id="COG0515">
    <property type="taxonomic scope" value="Bacteria"/>
</dbReference>
<dbReference type="PANTHER" id="PTHR37171:SF1">
    <property type="entry name" value="SERINE_THREONINE-PROTEIN KINASE YRZF-RELATED"/>
    <property type="match status" value="1"/>
</dbReference>
<dbReference type="PANTHER" id="PTHR37171">
    <property type="entry name" value="SERINE/THREONINE-PROTEIN KINASE YRZF-RELATED"/>
    <property type="match status" value="1"/>
</dbReference>
<dbReference type="Proteomes" id="UP000018896">
    <property type="component" value="Unassembled WGS sequence"/>
</dbReference>
<protein>
    <submittedName>
        <fullName evidence="1">Serine/threonine protein kinases</fullName>
    </submittedName>
</protein>
<sequence length="218" mass="25339">MNIEEFKKTIEKELLPFIKLTSPNPYDPILVENQTKDWLLVGSGNYASVFAHPLMKDVVVKVYGRDVEAIKDEIRVYHSLGVHKAYSRLYGHGENYLILKRIHGITLYDAMIKGVPIPPQVIEDIDQAIDYAKQVGLNPCDVHGKNVVMKDGKGFIVDVSDFYKKEICTKWDDLQKAYHLFYKRFKLKKHPRFPVWALNGVRKTYRATRIFRKKTPEN</sequence>
<keyword evidence="1" id="KW-0723">Serine/threonine-protein kinase</keyword>
<dbReference type="AlphaFoldDB" id="W4QYC9"/>
<accession>W4QYC9</accession>
<keyword evidence="1" id="KW-0418">Kinase</keyword>
<keyword evidence="1" id="KW-0808">Transferase</keyword>
<dbReference type="SUPFAM" id="SSF56112">
    <property type="entry name" value="Protein kinase-like (PK-like)"/>
    <property type="match status" value="1"/>
</dbReference>
<dbReference type="GO" id="GO:0004674">
    <property type="term" value="F:protein serine/threonine kinase activity"/>
    <property type="evidence" value="ECO:0007669"/>
    <property type="project" value="UniProtKB-KW"/>
</dbReference>